<keyword evidence="1" id="KW-0472">Membrane</keyword>
<gene>
    <name evidence="2" type="ORF">OAUR00152_LOCUS11381</name>
</gene>
<dbReference type="AlphaFoldDB" id="A0A7S4MLN1"/>
<protein>
    <submittedName>
        <fullName evidence="2">Uncharacterized protein</fullName>
    </submittedName>
</protein>
<organism evidence="2">
    <name type="scientific">Odontella aurita</name>
    <dbReference type="NCBI Taxonomy" id="265563"/>
    <lineage>
        <taxon>Eukaryota</taxon>
        <taxon>Sar</taxon>
        <taxon>Stramenopiles</taxon>
        <taxon>Ochrophyta</taxon>
        <taxon>Bacillariophyta</taxon>
        <taxon>Mediophyceae</taxon>
        <taxon>Biddulphiophycidae</taxon>
        <taxon>Eupodiscales</taxon>
        <taxon>Odontellaceae</taxon>
        <taxon>Odontella</taxon>
    </lineage>
</organism>
<proteinExistence type="predicted"/>
<reference evidence="2" key="1">
    <citation type="submission" date="2021-01" db="EMBL/GenBank/DDBJ databases">
        <authorList>
            <person name="Corre E."/>
            <person name="Pelletier E."/>
            <person name="Niang G."/>
            <person name="Scheremetjew M."/>
            <person name="Finn R."/>
            <person name="Kale V."/>
            <person name="Holt S."/>
            <person name="Cochrane G."/>
            <person name="Meng A."/>
            <person name="Brown T."/>
            <person name="Cohen L."/>
        </authorList>
    </citation>
    <scope>NUCLEOTIDE SEQUENCE</scope>
    <source>
        <strain evidence="2">Isolate 1302-5</strain>
    </source>
</reference>
<dbReference type="EMBL" id="HBKQ01016879">
    <property type="protein sequence ID" value="CAE2229480.1"/>
    <property type="molecule type" value="Transcribed_RNA"/>
</dbReference>
<keyword evidence="1" id="KW-0812">Transmembrane</keyword>
<feature type="transmembrane region" description="Helical" evidence="1">
    <location>
        <begin position="310"/>
        <end position="331"/>
    </location>
</feature>
<sequence length="376" mass="41383">MAYGHRWVEAALKGTEVKHLGRGDADFRGMSYHGRADAVKKGTVFLNVFLYVLRNMRLAVSECGRPCEKVCDDDDDDCYLCDDAEAEAAGAWDRAVALYVGSLEGKEDESQFLYQLAETRCQNFGTCGWEGKDLTGTSNVNLRIMKEFTEGQQRLSGKGNGHCERVENHMSRIWKLMAVPMIQGTLRYAHKMDEKTTTEWDVSKEKAEKRNSEGATFAAAILPRLWACNPDDAEVLYGNMRIGAVHTDFKTVKSIFEANYECLGVTCVDVGGIIAPDTSDYFKWAMPCVETGTSNLNASTRSQSGSGKTAGIVFGAIIGAVVALMALCFFYKRTQVMKSGKETPDMGNPDVFASEGARVTMPSIDGTDEDNELCML</sequence>
<evidence type="ECO:0000256" key="1">
    <source>
        <dbReference type="SAM" id="Phobius"/>
    </source>
</evidence>
<accession>A0A7S4MLN1</accession>
<name>A0A7S4MLN1_9STRA</name>
<evidence type="ECO:0000313" key="2">
    <source>
        <dbReference type="EMBL" id="CAE2229480.1"/>
    </source>
</evidence>
<keyword evidence="1" id="KW-1133">Transmembrane helix</keyword>